<dbReference type="AlphaFoldDB" id="A0A3S0N9H0"/>
<evidence type="ECO:0000313" key="2">
    <source>
        <dbReference type="Proteomes" id="UP000279908"/>
    </source>
</evidence>
<reference evidence="1 2" key="1">
    <citation type="submission" date="2018-12" db="EMBL/GenBank/DDBJ databases">
        <authorList>
            <person name="Lunina O.N."/>
            <person name="Grouzdev D.S."/>
            <person name="Gorlenko V.M."/>
            <person name="Savvichev A.S."/>
        </authorList>
    </citation>
    <scope>NUCLEOTIDE SEQUENCE [LARGE SCALE GENOMIC DNA]</scope>
    <source>
        <strain evidence="1 2">BrKhr-17</strain>
    </source>
</reference>
<protein>
    <recommendedName>
        <fullName evidence="3">DUF91 domain-containing protein</fullName>
    </recommendedName>
</protein>
<dbReference type="Proteomes" id="UP000279908">
    <property type="component" value="Unassembled WGS sequence"/>
</dbReference>
<evidence type="ECO:0000313" key="1">
    <source>
        <dbReference type="EMBL" id="RTY36014.1"/>
    </source>
</evidence>
<evidence type="ECO:0008006" key="3">
    <source>
        <dbReference type="Google" id="ProtNLM"/>
    </source>
</evidence>
<name>A0A3S0N9H0_CHLPH</name>
<dbReference type="EMBL" id="RXYK01000015">
    <property type="protein sequence ID" value="RTY36014.1"/>
    <property type="molecule type" value="Genomic_DNA"/>
</dbReference>
<comment type="caution">
    <text evidence="1">The sequence shown here is derived from an EMBL/GenBank/DDBJ whole genome shotgun (WGS) entry which is preliminary data.</text>
</comment>
<sequence>MIDVGRFAGCVCQKMRSQNAELGLCDGEFGFSEKGKKVRLELRGDEEGVALMLDGCVFTDDGLRRCDGLFLFQKRGKKAAILIELKGAWHIEEAFAQLAYVRHQRAEYAEIVGVLERSGSGKVEHFAYIVSNGTMDKPQKERMEEAHGIRVKEILSCDSSSTIPSIRL</sequence>
<organism evidence="1 2">
    <name type="scientific">Chlorobium phaeovibrioides</name>
    <dbReference type="NCBI Taxonomy" id="1094"/>
    <lineage>
        <taxon>Bacteria</taxon>
        <taxon>Pseudomonadati</taxon>
        <taxon>Chlorobiota</taxon>
        <taxon>Chlorobiia</taxon>
        <taxon>Chlorobiales</taxon>
        <taxon>Chlorobiaceae</taxon>
        <taxon>Chlorobium/Pelodictyon group</taxon>
        <taxon>Chlorobium</taxon>
    </lineage>
</organism>
<gene>
    <name evidence="1" type="ORF">EKD02_08635</name>
</gene>
<proteinExistence type="predicted"/>
<accession>A0A3S0N9H0</accession>